<dbReference type="InParanoid" id="A0A024FWA8"/>
<gene>
    <name evidence="1" type="ORF">BN9_125420</name>
</gene>
<protein>
    <submittedName>
        <fullName evidence="1">Uncharacterized protein</fullName>
    </submittedName>
</protein>
<proteinExistence type="predicted"/>
<keyword evidence="2" id="KW-1185">Reference proteome</keyword>
<dbReference type="AlphaFoldDB" id="A0A024FWA8"/>
<name>A0A024FWA8_9STRA</name>
<accession>A0A024FWA8</accession>
<sequence length="129" mass="14864">MSFSPMKPYIHLTISTIDEERRFISGNVTVLQYNKKIILFSAASLKYSKMPIEPNQDSCYKKPFLKLQCSKVKCTLNGSTWRTSTLKITYASAHLASDRHICRHIFLRIPASLVLRFEGPLYRVHIVLT</sequence>
<dbReference type="Proteomes" id="UP000053237">
    <property type="component" value="Unassembled WGS sequence"/>
</dbReference>
<evidence type="ECO:0000313" key="1">
    <source>
        <dbReference type="EMBL" id="CCI11202.1"/>
    </source>
</evidence>
<dbReference type="EMBL" id="CAIX01000596">
    <property type="protein sequence ID" value="CCI11202.1"/>
    <property type="molecule type" value="Genomic_DNA"/>
</dbReference>
<reference evidence="1 2" key="1">
    <citation type="submission" date="2012-05" db="EMBL/GenBank/DDBJ databases">
        <title>Recombination and specialization in a pathogen metapopulation.</title>
        <authorList>
            <person name="Gardiner A."/>
            <person name="Kemen E."/>
            <person name="Schultz-Larsen T."/>
            <person name="MacLean D."/>
            <person name="Van Oosterhout C."/>
            <person name="Jones J.D.G."/>
        </authorList>
    </citation>
    <scope>NUCLEOTIDE SEQUENCE [LARGE SCALE GENOMIC DNA]</scope>
    <source>
        <strain evidence="1 2">Ac Nc2</strain>
    </source>
</reference>
<organism evidence="1 2">
    <name type="scientific">Albugo candida</name>
    <dbReference type="NCBI Taxonomy" id="65357"/>
    <lineage>
        <taxon>Eukaryota</taxon>
        <taxon>Sar</taxon>
        <taxon>Stramenopiles</taxon>
        <taxon>Oomycota</taxon>
        <taxon>Peronosporomycetes</taxon>
        <taxon>Albuginales</taxon>
        <taxon>Albuginaceae</taxon>
        <taxon>Albugo</taxon>
    </lineage>
</organism>
<evidence type="ECO:0000313" key="2">
    <source>
        <dbReference type="Proteomes" id="UP000053237"/>
    </source>
</evidence>
<comment type="caution">
    <text evidence="1">The sequence shown here is derived from an EMBL/GenBank/DDBJ whole genome shotgun (WGS) entry which is preliminary data.</text>
</comment>